<reference evidence="1" key="1">
    <citation type="submission" date="2014-09" db="EMBL/GenBank/DDBJ databases">
        <authorList>
            <person name="Magalhaes I.L.F."/>
            <person name="Oliveira U."/>
            <person name="Santos F.R."/>
            <person name="Vidigal T.H.D.A."/>
            <person name="Brescovit A.D."/>
            <person name="Santos A.J."/>
        </authorList>
    </citation>
    <scope>NUCLEOTIDE SEQUENCE</scope>
    <source>
        <tissue evidence="1">Shoot tissue taken approximately 20 cm above the soil surface</tissue>
    </source>
</reference>
<dbReference type="EMBL" id="GBRH01192238">
    <property type="protein sequence ID" value="JAE05658.1"/>
    <property type="molecule type" value="Transcribed_RNA"/>
</dbReference>
<name>A0A0A9FBN8_ARUDO</name>
<dbReference type="AlphaFoldDB" id="A0A0A9FBN8"/>
<evidence type="ECO:0000313" key="1">
    <source>
        <dbReference type="EMBL" id="JAE05658.1"/>
    </source>
</evidence>
<proteinExistence type="predicted"/>
<reference evidence="1" key="2">
    <citation type="journal article" date="2015" name="Data Brief">
        <title>Shoot transcriptome of the giant reed, Arundo donax.</title>
        <authorList>
            <person name="Barrero R.A."/>
            <person name="Guerrero F.D."/>
            <person name="Moolhuijzen P."/>
            <person name="Goolsby J.A."/>
            <person name="Tidwell J."/>
            <person name="Bellgard S.E."/>
            <person name="Bellgard M.I."/>
        </authorList>
    </citation>
    <scope>NUCLEOTIDE SEQUENCE</scope>
    <source>
        <tissue evidence="1">Shoot tissue taken approximately 20 cm above the soil surface</tissue>
    </source>
</reference>
<organism evidence="1">
    <name type="scientific">Arundo donax</name>
    <name type="common">Giant reed</name>
    <name type="synonym">Donax arundinaceus</name>
    <dbReference type="NCBI Taxonomy" id="35708"/>
    <lineage>
        <taxon>Eukaryota</taxon>
        <taxon>Viridiplantae</taxon>
        <taxon>Streptophyta</taxon>
        <taxon>Embryophyta</taxon>
        <taxon>Tracheophyta</taxon>
        <taxon>Spermatophyta</taxon>
        <taxon>Magnoliopsida</taxon>
        <taxon>Liliopsida</taxon>
        <taxon>Poales</taxon>
        <taxon>Poaceae</taxon>
        <taxon>PACMAD clade</taxon>
        <taxon>Arundinoideae</taxon>
        <taxon>Arundineae</taxon>
        <taxon>Arundo</taxon>
    </lineage>
</organism>
<protein>
    <submittedName>
        <fullName evidence="1">Uncharacterized protein</fullName>
    </submittedName>
</protein>
<accession>A0A0A9FBN8</accession>
<sequence length="36" mass="3918">MAREDSLFQTGDLRESNNFGCCSADHFGVHCNSVVA</sequence>